<feature type="domain" description="Retroviral polymerase SH3-like" evidence="5">
    <location>
        <begin position="151"/>
        <end position="212"/>
    </location>
</feature>
<keyword evidence="1" id="KW-0378">Hydrolase</keyword>
<evidence type="ECO:0000313" key="6">
    <source>
        <dbReference type="EnsemblPlants" id="QL01p035097:mrna"/>
    </source>
</evidence>
<dbReference type="Pfam" id="PF07727">
    <property type="entry name" value="RVT_2"/>
    <property type="match status" value="1"/>
</dbReference>
<dbReference type="Pfam" id="PF25597">
    <property type="entry name" value="SH3_retrovirus"/>
    <property type="match status" value="1"/>
</dbReference>
<dbReference type="OMA" id="LMYAIIC"/>
<accession>A0A7N2KPP0</accession>
<dbReference type="PANTHER" id="PTHR47592:SF27">
    <property type="entry name" value="OS08G0421700 PROTEIN"/>
    <property type="match status" value="1"/>
</dbReference>
<protein>
    <recommendedName>
        <fullName evidence="8">Reverse transcriptase Ty1/copia-type domain-containing protein</fullName>
    </recommendedName>
</protein>
<name>A0A7N2KPP0_QUELO</name>
<sequence>MITDINMVQYVEGWWADSGANRHVCYDKNWFKLYTPFEEEKTVMLGDSSKTKVLGSGEVELKFTSGRVLTLKDVLYTPSMRKNLMSSFLLNKAGFKQTMESDNYVITKKGLFVGKGYACDGMVPHKKSHTTPFEMWKGHKPNLGYLRVWGCLAYVRLTDPKIPKLGIRATTCAFLGYAINSAAYRFFDLENKIIFESGDAIFNEEKFPFKLKNSGGEENILSQPSSSTSHLQNQENFEMEPRRSKRARVEKDFGPDYYVFNIEENPQNLKEALTSPDAIFWKEAVNDEMESLISNRTWKLVDLPPGCKTIGCKWVLRKKLKPDGSIDKFKARLVAKGFKQKADLDFFDTFSPVTRITSIRLLIAIAAIFDLKIHQMDVKTAFLNGDLEEEIYMDQPEGFVEPGQESKDYASIIGSLRYATDCTRPDIAYAVGVLSRFTSKPSKDHWLAIERVMKYLIGTKNYGLFYKKYPAVIEAFSDADWNTLSDPFTKALAKDRVWNTSRGMGLKSIES</sequence>
<evidence type="ECO:0008006" key="8">
    <source>
        <dbReference type="Google" id="ProtNLM"/>
    </source>
</evidence>
<organism evidence="6 7">
    <name type="scientific">Quercus lobata</name>
    <name type="common">Valley oak</name>
    <dbReference type="NCBI Taxonomy" id="97700"/>
    <lineage>
        <taxon>Eukaryota</taxon>
        <taxon>Viridiplantae</taxon>
        <taxon>Streptophyta</taxon>
        <taxon>Embryophyta</taxon>
        <taxon>Tracheophyta</taxon>
        <taxon>Spermatophyta</taxon>
        <taxon>Magnoliopsida</taxon>
        <taxon>eudicotyledons</taxon>
        <taxon>Gunneridae</taxon>
        <taxon>Pentapetalae</taxon>
        <taxon>rosids</taxon>
        <taxon>fabids</taxon>
        <taxon>Fagales</taxon>
        <taxon>Fagaceae</taxon>
        <taxon>Quercus</taxon>
    </lineage>
</organism>
<reference evidence="6" key="2">
    <citation type="submission" date="2021-01" db="UniProtKB">
        <authorList>
            <consortium name="EnsemblPlants"/>
        </authorList>
    </citation>
    <scope>IDENTIFICATION</scope>
</reference>
<dbReference type="AlphaFoldDB" id="A0A7N2KPP0"/>
<dbReference type="InParanoid" id="A0A7N2KPP0"/>
<keyword evidence="1" id="KW-0064">Aspartyl protease</keyword>
<dbReference type="SUPFAM" id="SSF56672">
    <property type="entry name" value="DNA/RNA polymerases"/>
    <property type="match status" value="1"/>
</dbReference>
<dbReference type="InterPro" id="IPR054722">
    <property type="entry name" value="PolX-like_BBD"/>
</dbReference>
<dbReference type="Pfam" id="PF22936">
    <property type="entry name" value="Pol_BBD"/>
    <property type="match status" value="1"/>
</dbReference>
<keyword evidence="7" id="KW-1185">Reference proteome</keyword>
<feature type="compositionally biased region" description="Polar residues" evidence="2">
    <location>
        <begin position="220"/>
        <end position="236"/>
    </location>
</feature>
<evidence type="ECO:0000259" key="4">
    <source>
        <dbReference type="Pfam" id="PF22936"/>
    </source>
</evidence>
<feature type="domain" description="Reverse transcriptase Ty1/copia-type" evidence="3">
    <location>
        <begin position="295"/>
        <end position="409"/>
    </location>
</feature>
<dbReference type="Gramene" id="QL01p035097:mrna">
    <property type="protein sequence ID" value="QL01p035097:mrna"/>
    <property type="gene ID" value="QL01p035097"/>
</dbReference>
<keyword evidence="1" id="KW-0645">Protease</keyword>
<reference evidence="6 7" key="1">
    <citation type="journal article" date="2016" name="G3 (Bethesda)">
        <title>First Draft Assembly and Annotation of the Genome of a California Endemic Oak Quercus lobata Nee (Fagaceae).</title>
        <authorList>
            <person name="Sork V.L."/>
            <person name="Fitz-Gibbon S.T."/>
            <person name="Puiu D."/>
            <person name="Crepeau M."/>
            <person name="Gugger P.F."/>
            <person name="Sherman R."/>
            <person name="Stevens K."/>
            <person name="Langley C.H."/>
            <person name="Pellegrini M."/>
            <person name="Salzberg S.L."/>
        </authorList>
    </citation>
    <scope>NUCLEOTIDE SEQUENCE [LARGE SCALE GENOMIC DNA]</scope>
    <source>
        <strain evidence="6 7">cv. SW786</strain>
    </source>
</reference>
<dbReference type="GO" id="GO:0004190">
    <property type="term" value="F:aspartic-type endopeptidase activity"/>
    <property type="evidence" value="ECO:0007669"/>
    <property type="project" value="UniProtKB-KW"/>
</dbReference>
<evidence type="ECO:0000259" key="5">
    <source>
        <dbReference type="Pfam" id="PF25597"/>
    </source>
</evidence>
<feature type="domain" description="Retrovirus-related Pol polyprotein from transposon TNT 1-94-like beta-barrel" evidence="4">
    <location>
        <begin position="14"/>
        <end position="95"/>
    </location>
</feature>
<dbReference type="EMBL" id="LRBV02000001">
    <property type="status" value="NOT_ANNOTATED_CDS"/>
    <property type="molecule type" value="Genomic_DNA"/>
</dbReference>
<dbReference type="PANTHER" id="PTHR47592">
    <property type="entry name" value="PBF68 PROTEIN"/>
    <property type="match status" value="1"/>
</dbReference>
<dbReference type="Proteomes" id="UP000594261">
    <property type="component" value="Chromosome 1"/>
</dbReference>
<dbReference type="InterPro" id="IPR013103">
    <property type="entry name" value="RVT_2"/>
</dbReference>
<dbReference type="InterPro" id="IPR057670">
    <property type="entry name" value="SH3_retrovirus"/>
</dbReference>
<feature type="region of interest" description="Disordered" evidence="2">
    <location>
        <begin position="217"/>
        <end position="245"/>
    </location>
</feature>
<evidence type="ECO:0000256" key="1">
    <source>
        <dbReference type="ARBA" id="ARBA00022750"/>
    </source>
</evidence>
<dbReference type="EnsemblPlants" id="QL01p035097:mrna">
    <property type="protein sequence ID" value="QL01p035097:mrna"/>
    <property type="gene ID" value="QL01p035097"/>
</dbReference>
<dbReference type="InterPro" id="IPR043502">
    <property type="entry name" value="DNA/RNA_pol_sf"/>
</dbReference>
<proteinExistence type="predicted"/>
<evidence type="ECO:0000259" key="3">
    <source>
        <dbReference type="Pfam" id="PF07727"/>
    </source>
</evidence>
<evidence type="ECO:0000256" key="2">
    <source>
        <dbReference type="SAM" id="MobiDB-lite"/>
    </source>
</evidence>
<evidence type="ECO:0000313" key="7">
    <source>
        <dbReference type="Proteomes" id="UP000594261"/>
    </source>
</evidence>